<dbReference type="EMBL" id="VBPB01000162">
    <property type="protein sequence ID" value="TMQ71466.1"/>
    <property type="molecule type" value="Genomic_DNA"/>
</dbReference>
<dbReference type="InterPro" id="IPR018313">
    <property type="entry name" value="SBP_3_CS"/>
</dbReference>
<dbReference type="SUPFAM" id="SSF53850">
    <property type="entry name" value="Periplasmic binding protein-like II"/>
    <property type="match status" value="1"/>
</dbReference>
<comment type="subcellular location">
    <subcellularLocation>
        <location evidence="1">Cell envelope</location>
    </subcellularLocation>
</comment>
<evidence type="ECO:0000313" key="9">
    <source>
        <dbReference type="Proteomes" id="UP000319771"/>
    </source>
</evidence>
<organism evidence="8 9">
    <name type="scientific">Eiseniibacteriota bacterium</name>
    <dbReference type="NCBI Taxonomy" id="2212470"/>
    <lineage>
        <taxon>Bacteria</taxon>
        <taxon>Candidatus Eiseniibacteriota</taxon>
    </lineage>
</organism>
<dbReference type="AlphaFoldDB" id="A0A538U6E2"/>
<feature type="domain" description="Ionotropic glutamate receptor C-terminal" evidence="7">
    <location>
        <begin position="70"/>
        <end position="283"/>
    </location>
</feature>
<comment type="similarity">
    <text evidence="2 4">Belongs to the bacterial solute-binding protein 3 family.</text>
</comment>
<name>A0A538U6E2_UNCEI</name>
<keyword evidence="3" id="KW-0732">Signal</keyword>
<dbReference type="Pfam" id="PF00497">
    <property type="entry name" value="SBP_bac_3"/>
    <property type="match status" value="1"/>
</dbReference>
<dbReference type="InterPro" id="IPR001320">
    <property type="entry name" value="Iontro_rcpt_C"/>
</dbReference>
<evidence type="ECO:0000256" key="3">
    <source>
        <dbReference type="ARBA" id="ARBA00022729"/>
    </source>
</evidence>
<dbReference type="GO" id="GO:0030313">
    <property type="term" value="C:cell envelope"/>
    <property type="evidence" value="ECO:0007669"/>
    <property type="project" value="UniProtKB-SubCell"/>
</dbReference>
<dbReference type="CDD" id="cd13530">
    <property type="entry name" value="PBP2_peptides_like"/>
    <property type="match status" value="1"/>
</dbReference>
<feature type="region of interest" description="Disordered" evidence="5">
    <location>
        <begin position="1"/>
        <end position="23"/>
    </location>
</feature>
<proteinExistence type="inferred from homology"/>
<evidence type="ECO:0000256" key="2">
    <source>
        <dbReference type="ARBA" id="ARBA00010333"/>
    </source>
</evidence>
<feature type="domain" description="Solute-binding protein family 3/N-terminal" evidence="6">
    <location>
        <begin position="71"/>
        <end position="286"/>
    </location>
</feature>
<evidence type="ECO:0000256" key="4">
    <source>
        <dbReference type="RuleBase" id="RU003744"/>
    </source>
</evidence>
<protein>
    <submittedName>
        <fullName evidence="8">Amino acid ABC transporter substrate-binding protein</fullName>
    </submittedName>
</protein>
<sequence>MTKPSMSRARQPDPHDASGRDTTGLARRWRGARALLLALAALLILGGCGTSSHQTSLQRIKQAGVLRWGADVVGGVPYVYEDPEHPGQYIGFEMDIARGVAEALGTKLQLVVKAWDTLIPELQRGSFDMAMNGIEDTPDRARIVTFSEPYYIYSQQLTVRRSTKGITTLADLKGKHVATLSGTAAEDILRSTSGVIPVVNPEIIYSYRDLEAGKVDAVLLDKPIAVAYGATNPKLENVGESFNEGRYVIVFRTEDSALRDAVNDALERMKRSGRLKAIYEKYGLMDRHQLAIGVL</sequence>
<reference evidence="8 9" key="1">
    <citation type="journal article" date="2019" name="Nat. Microbiol.">
        <title>Mediterranean grassland soil C-N compound turnover is dependent on rainfall and depth, and is mediated by genomically divergent microorganisms.</title>
        <authorList>
            <person name="Diamond S."/>
            <person name="Andeer P.F."/>
            <person name="Li Z."/>
            <person name="Crits-Christoph A."/>
            <person name="Burstein D."/>
            <person name="Anantharaman K."/>
            <person name="Lane K.R."/>
            <person name="Thomas B.C."/>
            <person name="Pan C."/>
            <person name="Northen T.R."/>
            <person name="Banfield J.F."/>
        </authorList>
    </citation>
    <scope>NUCLEOTIDE SEQUENCE [LARGE SCALE GENOMIC DNA]</scope>
    <source>
        <strain evidence="8">WS_11</strain>
    </source>
</reference>
<evidence type="ECO:0000259" key="6">
    <source>
        <dbReference type="SMART" id="SM00062"/>
    </source>
</evidence>
<dbReference type="Proteomes" id="UP000319771">
    <property type="component" value="Unassembled WGS sequence"/>
</dbReference>
<evidence type="ECO:0000256" key="1">
    <source>
        <dbReference type="ARBA" id="ARBA00004196"/>
    </source>
</evidence>
<dbReference type="GO" id="GO:0015276">
    <property type="term" value="F:ligand-gated monoatomic ion channel activity"/>
    <property type="evidence" value="ECO:0007669"/>
    <property type="project" value="InterPro"/>
</dbReference>
<dbReference type="GO" id="GO:0016020">
    <property type="term" value="C:membrane"/>
    <property type="evidence" value="ECO:0007669"/>
    <property type="project" value="InterPro"/>
</dbReference>
<dbReference type="InterPro" id="IPR001638">
    <property type="entry name" value="Solute-binding_3/MltF_N"/>
</dbReference>
<evidence type="ECO:0000259" key="7">
    <source>
        <dbReference type="SMART" id="SM00079"/>
    </source>
</evidence>
<feature type="compositionally biased region" description="Basic and acidic residues" evidence="5">
    <location>
        <begin position="10"/>
        <end position="19"/>
    </location>
</feature>
<dbReference type="SMART" id="SM00079">
    <property type="entry name" value="PBPe"/>
    <property type="match status" value="1"/>
</dbReference>
<dbReference type="PROSITE" id="PS01039">
    <property type="entry name" value="SBP_BACTERIAL_3"/>
    <property type="match status" value="1"/>
</dbReference>
<evidence type="ECO:0000313" key="8">
    <source>
        <dbReference type="EMBL" id="TMQ71466.1"/>
    </source>
</evidence>
<dbReference type="SMART" id="SM00062">
    <property type="entry name" value="PBPb"/>
    <property type="match status" value="1"/>
</dbReference>
<accession>A0A538U6E2</accession>
<dbReference type="PANTHER" id="PTHR35936">
    <property type="entry name" value="MEMBRANE-BOUND LYTIC MUREIN TRANSGLYCOSYLASE F"/>
    <property type="match status" value="1"/>
</dbReference>
<comment type="caution">
    <text evidence="8">The sequence shown here is derived from an EMBL/GenBank/DDBJ whole genome shotgun (WGS) entry which is preliminary data.</text>
</comment>
<evidence type="ECO:0000256" key="5">
    <source>
        <dbReference type="SAM" id="MobiDB-lite"/>
    </source>
</evidence>
<dbReference type="Gene3D" id="3.40.190.10">
    <property type="entry name" value="Periplasmic binding protein-like II"/>
    <property type="match status" value="2"/>
</dbReference>
<gene>
    <name evidence="8" type="ORF">E6K81_10045</name>
</gene>